<keyword evidence="6" id="KW-0378">Hydrolase</keyword>
<keyword evidence="4" id="KW-0411">Iron-sulfur</keyword>
<gene>
    <name evidence="6" type="ORF">ACFQ5K_00985</name>
</gene>
<dbReference type="InterPro" id="IPR011257">
    <property type="entry name" value="DNA_glycosylase"/>
</dbReference>
<dbReference type="PIRSF" id="PIRSF001435">
    <property type="entry name" value="Nth"/>
    <property type="match status" value="1"/>
</dbReference>
<dbReference type="RefSeq" id="WP_125755765.1">
    <property type="nucleotide sequence ID" value="NZ_JBHTOK010000004.1"/>
</dbReference>
<evidence type="ECO:0000256" key="4">
    <source>
        <dbReference type="ARBA" id="ARBA00023014"/>
    </source>
</evidence>
<keyword evidence="6" id="KW-0255">Endonuclease</keyword>
<feature type="domain" description="HhH-GPD" evidence="5">
    <location>
        <begin position="39"/>
        <end position="195"/>
    </location>
</feature>
<sequence>MPSAELTPWTLYQRLAALLGPSGWWPADSKLEIAVGAILVQNTNWRNVDRSLANLRAATQFAPASLAALSQADLIPLIRPSGFYQNKSRALVALMAWLQARRFDLDAIGKTPAADLRQQLLALPGIGQETADALRLYVFDQPTFIADNYSRRLFGWLGVPANTYQQLYRRLPEVADWTLKDAQEFHGLIDNFGKTVKQKENFDDSPLAGMKLELAH</sequence>
<evidence type="ECO:0000256" key="3">
    <source>
        <dbReference type="ARBA" id="ARBA00023004"/>
    </source>
</evidence>
<name>A0ABW4CTH3_9LACO</name>
<keyword evidence="7" id="KW-1185">Reference proteome</keyword>
<evidence type="ECO:0000259" key="5">
    <source>
        <dbReference type="SMART" id="SM00478"/>
    </source>
</evidence>
<dbReference type="Gene3D" id="1.10.1670.10">
    <property type="entry name" value="Helix-hairpin-Helix base-excision DNA repair enzymes (C-terminal)"/>
    <property type="match status" value="1"/>
</dbReference>
<dbReference type="InterPro" id="IPR023170">
    <property type="entry name" value="HhH_base_excis_C"/>
</dbReference>
<evidence type="ECO:0000313" key="6">
    <source>
        <dbReference type="EMBL" id="MFD1439966.1"/>
    </source>
</evidence>
<keyword evidence="3" id="KW-0408">Iron</keyword>
<protein>
    <submittedName>
        <fullName evidence="6">Endonuclease III domain-containing protein</fullName>
    </submittedName>
</protein>
<keyword evidence="6" id="KW-0540">Nuclease</keyword>
<organism evidence="6 7">
    <name type="scientific">Lacticaseibacillus hegangensis</name>
    <dbReference type="NCBI Taxonomy" id="2486010"/>
    <lineage>
        <taxon>Bacteria</taxon>
        <taxon>Bacillati</taxon>
        <taxon>Bacillota</taxon>
        <taxon>Bacilli</taxon>
        <taxon>Lactobacillales</taxon>
        <taxon>Lactobacillaceae</taxon>
        <taxon>Lacticaseibacillus</taxon>
    </lineage>
</organism>
<dbReference type="GO" id="GO:0004519">
    <property type="term" value="F:endonuclease activity"/>
    <property type="evidence" value="ECO:0007669"/>
    <property type="project" value="UniProtKB-KW"/>
</dbReference>
<dbReference type="Proteomes" id="UP001597212">
    <property type="component" value="Unassembled WGS sequence"/>
</dbReference>
<proteinExistence type="predicted"/>
<evidence type="ECO:0000256" key="2">
    <source>
        <dbReference type="ARBA" id="ARBA00022723"/>
    </source>
</evidence>
<dbReference type="CDD" id="cd00056">
    <property type="entry name" value="ENDO3c"/>
    <property type="match status" value="1"/>
</dbReference>
<dbReference type="SMART" id="SM00478">
    <property type="entry name" value="ENDO3c"/>
    <property type="match status" value="1"/>
</dbReference>
<dbReference type="PANTHER" id="PTHR10359">
    <property type="entry name" value="A/G-SPECIFIC ADENINE GLYCOSYLASE/ENDONUCLEASE III"/>
    <property type="match status" value="1"/>
</dbReference>
<accession>A0ABW4CTH3</accession>
<dbReference type="EMBL" id="JBHTOK010000004">
    <property type="protein sequence ID" value="MFD1439966.1"/>
    <property type="molecule type" value="Genomic_DNA"/>
</dbReference>
<reference evidence="7" key="1">
    <citation type="journal article" date="2019" name="Int. J. Syst. Evol. Microbiol.">
        <title>The Global Catalogue of Microorganisms (GCM) 10K type strain sequencing project: providing services to taxonomists for standard genome sequencing and annotation.</title>
        <authorList>
            <consortium name="The Broad Institute Genomics Platform"/>
            <consortium name="The Broad Institute Genome Sequencing Center for Infectious Disease"/>
            <person name="Wu L."/>
            <person name="Ma J."/>
        </authorList>
    </citation>
    <scope>NUCLEOTIDE SEQUENCE [LARGE SCALE GENOMIC DNA]</scope>
    <source>
        <strain evidence="7">CCM 8912</strain>
    </source>
</reference>
<comment type="caution">
    <text evidence="6">The sequence shown here is derived from an EMBL/GenBank/DDBJ whole genome shotgun (WGS) entry which is preliminary data.</text>
</comment>
<dbReference type="Gene3D" id="1.10.340.30">
    <property type="entry name" value="Hypothetical protein, domain 2"/>
    <property type="match status" value="1"/>
</dbReference>
<keyword evidence="2" id="KW-0479">Metal-binding</keyword>
<evidence type="ECO:0000256" key="1">
    <source>
        <dbReference type="ARBA" id="ARBA00022485"/>
    </source>
</evidence>
<keyword evidence="1" id="KW-0004">4Fe-4S</keyword>
<evidence type="ECO:0000313" key="7">
    <source>
        <dbReference type="Proteomes" id="UP001597212"/>
    </source>
</evidence>
<dbReference type="PANTHER" id="PTHR10359:SF19">
    <property type="entry name" value="DNA REPAIR GLYCOSYLASE MJ1434-RELATED"/>
    <property type="match status" value="1"/>
</dbReference>
<dbReference type="SUPFAM" id="SSF48150">
    <property type="entry name" value="DNA-glycosylase"/>
    <property type="match status" value="1"/>
</dbReference>
<dbReference type="InterPro" id="IPR003265">
    <property type="entry name" value="HhH-GPD_domain"/>
</dbReference>
<dbReference type="Pfam" id="PF00730">
    <property type="entry name" value="HhH-GPD"/>
    <property type="match status" value="1"/>
</dbReference>